<dbReference type="InterPro" id="IPR053522">
    <property type="entry name" value="RNA-guided_endonuclease_TnpB"/>
</dbReference>
<comment type="similarity">
    <text evidence="1">In the C-terminal section; belongs to the transposase 35 family.</text>
</comment>
<dbReference type="GO" id="GO:0032196">
    <property type="term" value="P:transposition"/>
    <property type="evidence" value="ECO:0007669"/>
    <property type="project" value="UniProtKB-KW"/>
</dbReference>
<evidence type="ECO:0000256" key="2">
    <source>
        <dbReference type="ARBA" id="ARBA00011044"/>
    </source>
</evidence>
<dbReference type="InterPro" id="IPR051399">
    <property type="entry name" value="RNA-guided_DNA_endo/Transpos"/>
</dbReference>
<keyword evidence="5" id="KW-0862">Zinc</keyword>
<name>A0A0F9P8G5_9ZZZZ</name>
<dbReference type="PANTHER" id="PTHR30405:SF25">
    <property type="entry name" value="RNA-GUIDED DNA ENDONUCLEASE INSQ-RELATED"/>
    <property type="match status" value="1"/>
</dbReference>
<dbReference type="GO" id="GO:0003677">
    <property type="term" value="F:DNA binding"/>
    <property type="evidence" value="ECO:0007669"/>
    <property type="project" value="UniProtKB-KW"/>
</dbReference>
<evidence type="ECO:0000256" key="6">
    <source>
        <dbReference type="ARBA" id="ARBA00023125"/>
    </source>
</evidence>
<dbReference type="NCBIfam" id="NF038281">
    <property type="entry name" value="IS200_TnpB"/>
    <property type="match status" value="1"/>
</dbReference>
<sequence>METIYRAYKYRIYPNKEQEVLINKHIGSCRWLYNYALEKKTKAYKKDKTKLSRFQIQADLPKLKKQEKTMWLKEVNSQSLQASLEHMDNAFVKFFREKKGFPKFKSKHHSRRSFSIPQNVKVDWDNKRVSIPKLKDIRFALDRKPQGTIKSATVSKTPTDKYFISILVDTGIKPPKKYKIKPKTSVGVDLGIKQFLITSDGEKVENPKYLRHHLFRLKKLQRKASKKQKGSTNRKKANFRVAKLHERIHNSRTDFLHKISSKLISENQTVCLEDLNVKGMMKNHCLAQAISDCSWSKFNEFLEYKAEWTGVNIVRIGRFEPSSKMCSKCGWIKKDLTLKDRKWECEECKVFHDRDINAAKNILQIGLKEQLFLGSGRPKVKPLENASLEGSVKEEIQPSLVVG</sequence>
<evidence type="ECO:0000259" key="9">
    <source>
        <dbReference type="Pfam" id="PF07282"/>
    </source>
</evidence>
<proteinExistence type="inferred from homology"/>
<keyword evidence="6" id="KW-0238">DNA-binding</keyword>
<dbReference type="Pfam" id="PF01385">
    <property type="entry name" value="OrfB_IS605"/>
    <property type="match status" value="1"/>
</dbReference>
<dbReference type="PANTHER" id="PTHR30405">
    <property type="entry name" value="TRANSPOSASE"/>
    <property type="match status" value="1"/>
</dbReference>
<keyword evidence="7" id="KW-0233">DNA recombination</keyword>
<feature type="domain" description="Probable transposase IS891/IS1136/IS1341" evidence="8">
    <location>
        <begin position="177"/>
        <end position="283"/>
    </location>
</feature>
<protein>
    <recommendedName>
        <fullName evidence="12">Transposase IS891/IS1136/IS1341 domain-containing protein</fullName>
    </recommendedName>
</protein>
<comment type="similarity">
    <text evidence="2">In the N-terminal section; belongs to the transposase 2 family.</text>
</comment>
<evidence type="ECO:0000259" key="8">
    <source>
        <dbReference type="Pfam" id="PF01385"/>
    </source>
</evidence>
<reference evidence="11" key="1">
    <citation type="journal article" date="2015" name="Nature">
        <title>Complex archaea that bridge the gap between prokaryotes and eukaryotes.</title>
        <authorList>
            <person name="Spang A."/>
            <person name="Saw J.H."/>
            <person name="Jorgensen S.L."/>
            <person name="Zaremba-Niedzwiedzka K."/>
            <person name="Martijn J."/>
            <person name="Lind A.E."/>
            <person name="van Eijk R."/>
            <person name="Schleper C."/>
            <person name="Guy L."/>
            <person name="Ettema T.J."/>
        </authorList>
    </citation>
    <scope>NUCLEOTIDE SEQUENCE</scope>
</reference>
<evidence type="ECO:0000256" key="1">
    <source>
        <dbReference type="ARBA" id="ARBA00008761"/>
    </source>
</evidence>
<dbReference type="EMBL" id="LAZR01003216">
    <property type="protein sequence ID" value="KKN20702.1"/>
    <property type="molecule type" value="Genomic_DNA"/>
</dbReference>
<dbReference type="GO" id="GO:0006310">
    <property type="term" value="P:DNA recombination"/>
    <property type="evidence" value="ECO:0007669"/>
    <property type="project" value="UniProtKB-KW"/>
</dbReference>
<feature type="domain" description="Transposase putative helix-turn-helix" evidence="10">
    <location>
        <begin position="1"/>
        <end position="48"/>
    </location>
</feature>
<keyword evidence="4" id="KW-0479">Metal-binding</keyword>
<dbReference type="InterPro" id="IPR001959">
    <property type="entry name" value="Transposase"/>
</dbReference>
<dbReference type="NCBIfam" id="NF040570">
    <property type="entry name" value="guided_TnpB"/>
    <property type="match status" value="1"/>
</dbReference>
<dbReference type="InterPro" id="IPR021027">
    <property type="entry name" value="Transposase_put_HTH"/>
</dbReference>
<evidence type="ECO:0000259" key="10">
    <source>
        <dbReference type="Pfam" id="PF12323"/>
    </source>
</evidence>
<dbReference type="Pfam" id="PF07282">
    <property type="entry name" value="Cas12f1-like_TNB"/>
    <property type="match status" value="1"/>
</dbReference>
<evidence type="ECO:0000256" key="7">
    <source>
        <dbReference type="ARBA" id="ARBA00023172"/>
    </source>
</evidence>
<feature type="domain" description="Cas12f1-like TNB" evidence="9">
    <location>
        <begin position="295"/>
        <end position="362"/>
    </location>
</feature>
<evidence type="ECO:0008006" key="12">
    <source>
        <dbReference type="Google" id="ProtNLM"/>
    </source>
</evidence>
<evidence type="ECO:0000256" key="3">
    <source>
        <dbReference type="ARBA" id="ARBA00022578"/>
    </source>
</evidence>
<evidence type="ECO:0000313" key="11">
    <source>
        <dbReference type="EMBL" id="KKN20702.1"/>
    </source>
</evidence>
<keyword evidence="3" id="KW-0815">Transposition</keyword>
<dbReference type="InterPro" id="IPR010095">
    <property type="entry name" value="Cas12f1-like_TNB"/>
</dbReference>
<gene>
    <name evidence="11" type="ORF">LCGC14_0932740</name>
</gene>
<organism evidence="11">
    <name type="scientific">marine sediment metagenome</name>
    <dbReference type="NCBI Taxonomy" id="412755"/>
    <lineage>
        <taxon>unclassified sequences</taxon>
        <taxon>metagenomes</taxon>
        <taxon>ecological metagenomes</taxon>
    </lineage>
</organism>
<dbReference type="NCBIfam" id="TIGR01766">
    <property type="entry name" value="IS200/IS605 family accessory protein TnpB-like domain"/>
    <property type="match status" value="1"/>
</dbReference>
<dbReference type="Pfam" id="PF12323">
    <property type="entry name" value="HTH_OrfB_IS605"/>
    <property type="match status" value="1"/>
</dbReference>
<dbReference type="AlphaFoldDB" id="A0A0F9P8G5"/>
<evidence type="ECO:0000256" key="5">
    <source>
        <dbReference type="ARBA" id="ARBA00022833"/>
    </source>
</evidence>
<dbReference type="GO" id="GO:0046872">
    <property type="term" value="F:metal ion binding"/>
    <property type="evidence" value="ECO:0007669"/>
    <property type="project" value="UniProtKB-KW"/>
</dbReference>
<comment type="caution">
    <text evidence="11">The sequence shown here is derived from an EMBL/GenBank/DDBJ whole genome shotgun (WGS) entry which is preliminary data.</text>
</comment>
<accession>A0A0F9P8G5</accession>
<evidence type="ECO:0000256" key="4">
    <source>
        <dbReference type="ARBA" id="ARBA00022723"/>
    </source>
</evidence>